<dbReference type="EMBL" id="JBHTMM010000036">
    <property type="protein sequence ID" value="MFD1309333.1"/>
    <property type="molecule type" value="Genomic_DNA"/>
</dbReference>
<dbReference type="PANTHER" id="PTHR33886:SF8">
    <property type="entry name" value="UNSATURATED RHAMNOGALACTURONAN HYDROLASE (EUROFUNG)"/>
    <property type="match status" value="1"/>
</dbReference>
<evidence type="ECO:0000256" key="1">
    <source>
        <dbReference type="ARBA" id="ARBA00022801"/>
    </source>
</evidence>
<evidence type="ECO:0000313" key="4">
    <source>
        <dbReference type="EMBL" id="MFD1309333.1"/>
    </source>
</evidence>
<dbReference type="Pfam" id="PF07470">
    <property type="entry name" value="Glyco_hydro_88"/>
    <property type="match status" value="1"/>
</dbReference>
<keyword evidence="5" id="KW-1185">Reference proteome</keyword>
<dbReference type="PROSITE" id="PS51318">
    <property type="entry name" value="TAT"/>
    <property type="match status" value="1"/>
</dbReference>
<dbReference type="PANTHER" id="PTHR33886">
    <property type="entry name" value="UNSATURATED RHAMNOGALACTURONAN HYDROLASE (EUROFUNG)"/>
    <property type="match status" value="1"/>
</dbReference>
<comment type="caution">
    <text evidence="4">The sequence shown here is derived from an EMBL/GenBank/DDBJ whole genome shotgun (WGS) entry which is preliminary data.</text>
</comment>
<keyword evidence="3" id="KW-0732">Signal</keyword>
<dbReference type="GO" id="GO:0016787">
    <property type="term" value="F:hydrolase activity"/>
    <property type="evidence" value="ECO:0007669"/>
    <property type="project" value="UniProtKB-KW"/>
</dbReference>
<gene>
    <name evidence="4" type="ORF">ACFQ5X_26185</name>
</gene>
<dbReference type="RefSeq" id="WP_381232684.1">
    <property type="nucleotide sequence ID" value="NZ_JBHSKH010000003.1"/>
</dbReference>
<dbReference type="Gene3D" id="1.50.10.10">
    <property type="match status" value="1"/>
</dbReference>
<evidence type="ECO:0000256" key="2">
    <source>
        <dbReference type="SAM" id="MobiDB-lite"/>
    </source>
</evidence>
<sequence>MRRRRLLAGGTALAAAASLRTALTTPAQAAGTPVPPRPGDVTPLPSRSEVVAVLRRVADHWIAAHTDSGDNGWANATFFSGLLALYRLAGDARHLAYARSWADRHAYGLNGGVTTRHADNQSAGQAYLDLYEIEPEERKLTAIETSLHRMVYTDQPDKNDDWWWDDALHMAMPPFARLGALRRDPQYWQKLYSLYDHTKRAEGGPGLYDAATGLWYRDARFLPGGILSPSGRPVVWSRGNGWVAGGHVKTLKALPSTERHTAEYRDTLTRLVRAAAAVQRGDGFWNVNLADATHLPGPETSGTSFLLYGTSYAVFARLVDRDTFLPVAARAWNGLVTTAVHPDGFLGYVQNVGDRPESSQPVTYDSTADFGVGAFLLAGTELARLTTR</sequence>
<reference evidence="5" key="1">
    <citation type="journal article" date="2019" name="Int. J. Syst. Evol. Microbiol.">
        <title>The Global Catalogue of Microorganisms (GCM) 10K type strain sequencing project: providing services to taxonomists for standard genome sequencing and annotation.</title>
        <authorList>
            <consortium name="The Broad Institute Genomics Platform"/>
            <consortium name="The Broad Institute Genome Sequencing Center for Infectious Disease"/>
            <person name="Wu L."/>
            <person name="Ma J."/>
        </authorList>
    </citation>
    <scope>NUCLEOTIDE SEQUENCE [LARGE SCALE GENOMIC DNA]</scope>
    <source>
        <strain evidence="5">CGMCC 4.7020</strain>
    </source>
</reference>
<dbReference type="SUPFAM" id="SSF48208">
    <property type="entry name" value="Six-hairpin glycosidases"/>
    <property type="match status" value="1"/>
</dbReference>
<feature type="signal peptide" evidence="3">
    <location>
        <begin position="1"/>
        <end position="29"/>
    </location>
</feature>
<feature type="region of interest" description="Disordered" evidence="2">
    <location>
        <begin position="25"/>
        <end position="45"/>
    </location>
</feature>
<dbReference type="InterPro" id="IPR052043">
    <property type="entry name" value="PolySaccharide_Degr_Enz"/>
</dbReference>
<dbReference type="InterPro" id="IPR012341">
    <property type="entry name" value="6hp_glycosidase-like_sf"/>
</dbReference>
<evidence type="ECO:0000313" key="5">
    <source>
        <dbReference type="Proteomes" id="UP001597058"/>
    </source>
</evidence>
<keyword evidence="1 4" id="KW-0378">Hydrolase</keyword>
<accession>A0ABW3XJV3</accession>
<feature type="chain" id="PRO_5045968716" evidence="3">
    <location>
        <begin position="30"/>
        <end position="388"/>
    </location>
</feature>
<organism evidence="4 5">
    <name type="scientific">Streptomyces kaempferi</name>
    <dbReference type="NCBI Taxonomy" id="333725"/>
    <lineage>
        <taxon>Bacteria</taxon>
        <taxon>Bacillati</taxon>
        <taxon>Actinomycetota</taxon>
        <taxon>Actinomycetes</taxon>
        <taxon>Kitasatosporales</taxon>
        <taxon>Streptomycetaceae</taxon>
        <taxon>Streptomyces</taxon>
    </lineage>
</organism>
<name>A0ABW3XJV3_9ACTN</name>
<dbReference type="InterPro" id="IPR006311">
    <property type="entry name" value="TAT_signal"/>
</dbReference>
<protein>
    <submittedName>
        <fullName evidence="4">Glycoside hydrolase family 88 protein</fullName>
    </submittedName>
</protein>
<proteinExistence type="predicted"/>
<dbReference type="InterPro" id="IPR010905">
    <property type="entry name" value="Glyco_hydro_88"/>
</dbReference>
<dbReference type="InterPro" id="IPR008928">
    <property type="entry name" value="6-hairpin_glycosidase_sf"/>
</dbReference>
<dbReference type="Proteomes" id="UP001597058">
    <property type="component" value="Unassembled WGS sequence"/>
</dbReference>
<evidence type="ECO:0000256" key="3">
    <source>
        <dbReference type="SAM" id="SignalP"/>
    </source>
</evidence>